<dbReference type="EMBL" id="CP093348">
    <property type="protein sequence ID" value="WOH06529.1"/>
    <property type="molecule type" value="Genomic_DNA"/>
</dbReference>
<protein>
    <submittedName>
        <fullName evidence="2">Uncharacterized protein</fullName>
    </submittedName>
</protein>
<feature type="chain" id="PRO_5042144180" evidence="1">
    <location>
        <begin position="27"/>
        <end position="421"/>
    </location>
</feature>
<reference evidence="2" key="1">
    <citation type="journal article" date="2016" name="Nat. Genet.">
        <title>A high-quality carrot genome assembly provides new insights into carotenoid accumulation and asterid genome evolution.</title>
        <authorList>
            <person name="Iorizzo M."/>
            <person name="Ellison S."/>
            <person name="Senalik D."/>
            <person name="Zeng P."/>
            <person name="Satapoomin P."/>
            <person name="Huang J."/>
            <person name="Bowman M."/>
            <person name="Iovene M."/>
            <person name="Sanseverino W."/>
            <person name="Cavagnaro P."/>
            <person name="Yildiz M."/>
            <person name="Macko-Podgorni A."/>
            <person name="Moranska E."/>
            <person name="Grzebelus E."/>
            <person name="Grzebelus D."/>
            <person name="Ashrafi H."/>
            <person name="Zheng Z."/>
            <person name="Cheng S."/>
            <person name="Spooner D."/>
            <person name="Van Deynze A."/>
            <person name="Simon P."/>
        </authorList>
    </citation>
    <scope>NUCLEOTIDE SEQUENCE</scope>
    <source>
        <tissue evidence="2">Leaf</tissue>
    </source>
</reference>
<proteinExistence type="predicted"/>
<dbReference type="Proteomes" id="UP000077755">
    <property type="component" value="Chromosome 6"/>
</dbReference>
<dbReference type="AlphaFoldDB" id="A0AAF1B4P3"/>
<dbReference type="SUPFAM" id="SSF53807">
    <property type="entry name" value="Helical backbone' metal receptor"/>
    <property type="match status" value="1"/>
</dbReference>
<evidence type="ECO:0000313" key="2">
    <source>
        <dbReference type="EMBL" id="WOH06529.1"/>
    </source>
</evidence>
<dbReference type="KEGG" id="dcr:108225352"/>
<name>A0AAF1B4P3_DAUCS</name>
<evidence type="ECO:0000313" key="3">
    <source>
        <dbReference type="Proteomes" id="UP000077755"/>
    </source>
</evidence>
<gene>
    <name evidence="2" type="ORF">DCAR_0625957</name>
</gene>
<reference evidence="2" key="2">
    <citation type="submission" date="2022-03" db="EMBL/GenBank/DDBJ databases">
        <title>Draft title - Genomic analysis of global carrot germplasm unveils the trajectory of domestication and the origin of high carotenoid orange carrot.</title>
        <authorList>
            <person name="Iorizzo M."/>
            <person name="Ellison S."/>
            <person name="Senalik D."/>
            <person name="Macko-Podgorni A."/>
            <person name="Grzebelus D."/>
            <person name="Bostan H."/>
            <person name="Rolling W."/>
            <person name="Curaba J."/>
            <person name="Simon P."/>
        </authorList>
    </citation>
    <scope>NUCLEOTIDE SEQUENCE</scope>
    <source>
        <tissue evidence="2">Leaf</tissue>
    </source>
</reference>
<organism evidence="2 3">
    <name type="scientific">Daucus carota subsp. sativus</name>
    <name type="common">Carrot</name>
    <dbReference type="NCBI Taxonomy" id="79200"/>
    <lineage>
        <taxon>Eukaryota</taxon>
        <taxon>Viridiplantae</taxon>
        <taxon>Streptophyta</taxon>
        <taxon>Embryophyta</taxon>
        <taxon>Tracheophyta</taxon>
        <taxon>Spermatophyta</taxon>
        <taxon>Magnoliopsida</taxon>
        <taxon>eudicotyledons</taxon>
        <taxon>Gunneridae</taxon>
        <taxon>Pentapetalae</taxon>
        <taxon>asterids</taxon>
        <taxon>campanulids</taxon>
        <taxon>Apiales</taxon>
        <taxon>Apiaceae</taxon>
        <taxon>Apioideae</taxon>
        <taxon>Scandiceae</taxon>
        <taxon>Daucinae</taxon>
        <taxon>Daucus</taxon>
        <taxon>Daucus sect. Daucus</taxon>
    </lineage>
</organism>
<keyword evidence="1" id="KW-0732">Signal</keyword>
<dbReference type="PANTHER" id="PTHR38360:SF1">
    <property type="entry name" value="F12P19.7"/>
    <property type="match status" value="1"/>
</dbReference>
<sequence length="421" mass="47398">MWTSPRFLMATLQAMLLLWTCMYTCGATRGRVDYDMIEGLISTSAAAAVKVGNISKVEDAVYFQIYYGQTFKVIKNGFDGKSYLLSQNTSRMASRTKYCTSRIKSFVIPLSNYSVDTSFFSISFFELLGLLTSLKGITSLDLVASQCVLKLYSDGGIEILNKSETQQLTRFSAHFISNAEQSQSCNFATFLPNTEDTPLQRAEWIKYLGTFANMEFRANKVYDAVKANYLCLAKAAANKTTSFKPVVAWLAFNDGEWSFTQDPYKLKYVEDAGGENIDKSINKATYNNTIPDDCEDFHAILCTVDVVVDETYTSDPWHYNVSTFLQNINVEDRSCFAFITKQSLWRYDKRLQSANSLDFFDGAISQPQLVLADMIEAVSPSGNYTTTYFRNLVKEEAITNIKPEMCDRDVSSALEPTIVDC</sequence>
<dbReference type="PANTHER" id="PTHR38360">
    <property type="entry name" value="OS03G0120000 PROTEIN"/>
    <property type="match status" value="1"/>
</dbReference>
<feature type="signal peptide" evidence="1">
    <location>
        <begin position="1"/>
        <end position="26"/>
    </location>
</feature>
<evidence type="ECO:0000256" key="1">
    <source>
        <dbReference type="SAM" id="SignalP"/>
    </source>
</evidence>
<accession>A0AAF1B4P3</accession>
<keyword evidence="3" id="KW-1185">Reference proteome</keyword>